<dbReference type="InterPro" id="IPR011989">
    <property type="entry name" value="ARM-like"/>
</dbReference>
<organism evidence="2 3">
    <name type="scientific">Candidula unifasciata</name>
    <dbReference type="NCBI Taxonomy" id="100452"/>
    <lineage>
        <taxon>Eukaryota</taxon>
        <taxon>Metazoa</taxon>
        <taxon>Spiralia</taxon>
        <taxon>Lophotrochozoa</taxon>
        <taxon>Mollusca</taxon>
        <taxon>Gastropoda</taxon>
        <taxon>Heterobranchia</taxon>
        <taxon>Euthyneura</taxon>
        <taxon>Panpulmonata</taxon>
        <taxon>Eupulmonata</taxon>
        <taxon>Stylommatophora</taxon>
        <taxon>Helicina</taxon>
        <taxon>Helicoidea</taxon>
        <taxon>Geomitridae</taxon>
        <taxon>Candidula</taxon>
    </lineage>
</organism>
<dbReference type="PANTHER" id="PTHR16216:SF2">
    <property type="entry name" value="DYNEIN AXONEMAL ASSEMBLY FACTOR 5"/>
    <property type="match status" value="1"/>
</dbReference>
<dbReference type="GO" id="GO:0003341">
    <property type="term" value="P:cilium movement"/>
    <property type="evidence" value="ECO:0007669"/>
    <property type="project" value="TreeGrafter"/>
</dbReference>
<sequence length="835" mass="94195">MATTNETSNAVLQGLTRCMNCLGEEDRNARKNSLISIKKETVDRKPELKDSELKIIFSELLKPLLRTLSDPVERCRELSVSILFAFFKKVSHPEEYLSYTIPVFVQRLGQQEILEPSEEIRLQMVEVISFLVETCDSKIGIYMEDCIRILQKTIGDPFADVKKESCRCSSLLAKSSPQYFYLQAESLVKPLLLNIAHQHSKVRQIIVETIGTVLQYSNGKAVDDVISHLAQRLFDKTPAVRKAVTKVVGGWLLDLPDRYSYHHKLIPLLLTSLSDEQADIRELADGLWHDIGLKYERENEEDLKDKLDFPAPQPKHYPPGVERPTLGCRVLVNRHLSKILPGLVRDLSDWVVETRIKCASLLYWLLINAEEYTTQHVEILLSGLFKAALDEEPAVVNDVKKCGELVGYFVQPDIWKKLVLVALKQSLSHGVVMTLAAIVRGSEHDALLDHQIDLANSLLNPDICQTVDAKMHIEIISFCSSLLSTMETDIQAVSQQLFNLLITVVALSQNEDSISSAKLCLDQLAKAQGLTDRKQLFENCTKPLIDSFGQGIELWTNHSAERQIFDTLLVEAGPVVGGYLDDIIPILVTNLNPSKDPELRLKFFSLLSHLILAAPATVDSEHHFADFADIVVRDMILPNCVWKAGKTAGAIRTTAISCMWALLQSGLLTREKMMPVVESVLTQLTTLIEDDNKTTRLVACRVMTRTFDLMGTSLDQDRLHNLYPELLKRLDDSSDDIRLTVTHTIKAYFDCFQEGYDVSLYRAHLEAIYRGLLVHLDDPENKIQEAVLDVLNKAAELAPNMLIREVESVKHKHRSTKYCDQLIQKAQKLAAKEEN</sequence>
<dbReference type="GO" id="GO:0045505">
    <property type="term" value="F:dynein intermediate chain binding"/>
    <property type="evidence" value="ECO:0007669"/>
    <property type="project" value="TreeGrafter"/>
</dbReference>
<dbReference type="EMBL" id="CAJHNH020002001">
    <property type="protein sequence ID" value="CAG5125264.1"/>
    <property type="molecule type" value="Genomic_DNA"/>
</dbReference>
<dbReference type="InterPro" id="IPR052623">
    <property type="entry name" value="DAAF5"/>
</dbReference>
<dbReference type="Proteomes" id="UP000678393">
    <property type="component" value="Unassembled WGS sequence"/>
</dbReference>
<evidence type="ECO:0000313" key="3">
    <source>
        <dbReference type="Proteomes" id="UP000678393"/>
    </source>
</evidence>
<dbReference type="Gene3D" id="1.25.10.10">
    <property type="entry name" value="Leucine-rich Repeat Variant"/>
    <property type="match status" value="4"/>
</dbReference>
<dbReference type="AlphaFoldDB" id="A0A8S3Z6Z8"/>
<dbReference type="InterPro" id="IPR034085">
    <property type="entry name" value="TOG"/>
</dbReference>
<dbReference type="InterPro" id="IPR016024">
    <property type="entry name" value="ARM-type_fold"/>
</dbReference>
<feature type="domain" description="TOG" evidence="1">
    <location>
        <begin position="100"/>
        <end position="313"/>
    </location>
</feature>
<dbReference type="GO" id="GO:0036158">
    <property type="term" value="P:outer dynein arm assembly"/>
    <property type="evidence" value="ECO:0007669"/>
    <property type="project" value="TreeGrafter"/>
</dbReference>
<dbReference type="GO" id="GO:0036159">
    <property type="term" value="P:inner dynein arm assembly"/>
    <property type="evidence" value="ECO:0007669"/>
    <property type="project" value="TreeGrafter"/>
</dbReference>
<evidence type="ECO:0000259" key="1">
    <source>
        <dbReference type="SMART" id="SM01349"/>
    </source>
</evidence>
<dbReference type="Pfam" id="PF25757">
    <property type="entry name" value="TPR_DNAAF5"/>
    <property type="match status" value="1"/>
</dbReference>
<dbReference type="GO" id="GO:0005737">
    <property type="term" value="C:cytoplasm"/>
    <property type="evidence" value="ECO:0007669"/>
    <property type="project" value="TreeGrafter"/>
</dbReference>
<dbReference type="Pfam" id="PF24573">
    <property type="entry name" value="HEAT_DAAF5"/>
    <property type="match status" value="1"/>
</dbReference>
<comment type="caution">
    <text evidence="2">The sequence shown here is derived from an EMBL/GenBank/DDBJ whole genome shotgun (WGS) entry which is preliminary data.</text>
</comment>
<dbReference type="OrthoDB" id="413572at2759"/>
<dbReference type="FunFam" id="1.25.10.10:FF:000746">
    <property type="entry name" value="Dynein assembly factor 5, axonemal"/>
    <property type="match status" value="1"/>
</dbReference>
<accession>A0A8S3Z6Z8</accession>
<dbReference type="InterPro" id="IPR057978">
    <property type="entry name" value="TPR_DAAF5"/>
</dbReference>
<reference evidence="2" key="1">
    <citation type="submission" date="2021-04" db="EMBL/GenBank/DDBJ databases">
        <authorList>
            <consortium name="Molecular Ecology Group"/>
        </authorList>
    </citation>
    <scope>NUCLEOTIDE SEQUENCE</scope>
</reference>
<dbReference type="PANTHER" id="PTHR16216">
    <property type="entry name" value="DYNEIN ASSEMBLY FACTOR 5, AXONEMAL"/>
    <property type="match status" value="1"/>
</dbReference>
<dbReference type="SUPFAM" id="SSF48371">
    <property type="entry name" value="ARM repeat"/>
    <property type="match status" value="1"/>
</dbReference>
<protein>
    <recommendedName>
        <fullName evidence="1">TOG domain-containing protein</fullName>
    </recommendedName>
</protein>
<proteinExistence type="predicted"/>
<keyword evidence="3" id="KW-1185">Reference proteome</keyword>
<name>A0A8S3Z6Z8_9EUPU</name>
<evidence type="ECO:0000313" key="2">
    <source>
        <dbReference type="EMBL" id="CAG5125264.1"/>
    </source>
</evidence>
<dbReference type="InterPro" id="IPR056497">
    <property type="entry name" value="HEAT_DAAF5"/>
</dbReference>
<gene>
    <name evidence="2" type="ORF">CUNI_LOCUS10822</name>
</gene>
<dbReference type="SMART" id="SM01349">
    <property type="entry name" value="TOG"/>
    <property type="match status" value="1"/>
</dbReference>